<dbReference type="Pfam" id="PF13021">
    <property type="entry name" value="DUF3885"/>
    <property type="match status" value="1"/>
</dbReference>
<protein>
    <recommendedName>
        <fullName evidence="1">DUF3885 domain-containing protein</fullName>
    </recommendedName>
</protein>
<sequence length="191" mass="20761">MERAWDTSWPGCPPVARVLRRGFSGHSVRFYTLPGGKRYATSDSEHAEILRRHHVLLTAIFGGLGSGDELLTAVTCSWSAASQPPPRDSAVASTTPAAVHWRSDDLSTGPRFPSWQHHYVSQLDQRDPAFDQLLLCVADDMTDDVMLFGDTGTWAYHPYDGGAEVFAPDAGARDQLAAAHADWAVPTSPAT</sequence>
<accession>A0ABQ4BII6</accession>
<evidence type="ECO:0000313" key="2">
    <source>
        <dbReference type="EMBL" id="GIE70491.1"/>
    </source>
</evidence>
<proteinExistence type="predicted"/>
<evidence type="ECO:0000313" key="3">
    <source>
        <dbReference type="Proteomes" id="UP000624709"/>
    </source>
</evidence>
<evidence type="ECO:0000259" key="1">
    <source>
        <dbReference type="Pfam" id="PF13021"/>
    </source>
</evidence>
<feature type="domain" description="DUF3885" evidence="1">
    <location>
        <begin position="18"/>
        <end position="184"/>
    </location>
</feature>
<organism evidence="2 3">
    <name type="scientific">Actinoplanes palleronii</name>
    <dbReference type="NCBI Taxonomy" id="113570"/>
    <lineage>
        <taxon>Bacteria</taxon>
        <taxon>Bacillati</taxon>
        <taxon>Actinomycetota</taxon>
        <taxon>Actinomycetes</taxon>
        <taxon>Micromonosporales</taxon>
        <taxon>Micromonosporaceae</taxon>
        <taxon>Actinoplanes</taxon>
    </lineage>
</organism>
<dbReference type="Proteomes" id="UP000624709">
    <property type="component" value="Unassembled WGS sequence"/>
</dbReference>
<dbReference type="InterPro" id="IPR024976">
    <property type="entry name" value="DUF3885"/>
</dbReference>
<comment type="caution">
    <text evidence="2">The sequence shown here is derived from an EMBL/GenBank/DDBJ whole genome shotgun (WGS) entry which is preliminary data.</text>
</comment>
<gene>
    <name evidence="2" type="ORF">Apa02nite_065990</name>
</gene>
<name>A0ABQ4BII6_9ACTN</name>
<dbReference type="EMBL" id="BOMS01000106">
    <property type="protein sequence ID" value="GIE70491.1"/>
    <property type="molecule type" value="Genomic_DNA"/>
</dbReference>
<keyword evidence="3" id="KW-1185">Reference proteome</keyword>
<reference evidence="2 3" key="1">
    <citation type="submission" date="2021-01" db="EMBL/GenBank/DDBJ databases">
        <title>Whole genome shotgun sequence of Actinoplanes palleronii NBRC 14916.</title>
        <authorList>
            <person name="Komaki H."/>
            <person name="Tamura T."/>
        </authorList>
    </citation>
    <scope>NUCLEOTIDE SEQUENCE [LARGE SCALE GENOMIC DNA]</scope>
    <source>
        <strain evidence="2 3">NBRC 14916</strain>
    </source>
</reference>